<reference evidence="1" key="1">
    <citation type="submission" date="2023-04" db="EMBL/GenBank/DDBJ databases">
        <authorList>
            <person name="Vijverberg K."/>
            <person name="Xiong W."/>
            <person name="Schranz E."/>
        </authorList>
    </citation>
    <scope>NUCLEOTIDE SEQUENCE</scope>
</reference>
<evidence type="ECO:0008006" key="3">
    <source>
        <dbReference type="Google" id="ProtNLM"/>
    </source>
</evidence>
<dbReference type="AlphaFoldDB" id="A0AA35VFA2"/>
<proteinExistence type="predicted"/>
<name>A0AA35VFA2_LACSI</name>
<accession>A0AA35VFA2</accession>
<dbReference type="EMBL" id="OX465077">
    <property type="protein sequence ID" value="CAI9267803.1"/>
    <property type="molecule type" value="Genomic_DNA"/>
</dbReference>
<sequence length="145" mass="16926">MLRSTLIYVVVQQPLFSYFPGLNCLQRDFPCNRNTTTPWTELGAPPRLLSMLQRCWDTDMHNRPSFDDFISKLDLSMGWKELELALLYMRKLLESKLNLAKSLLSDMGQCTTAYPYNQLFGALVLKNYERQDATLLSWNLMYIVD</sequence>
<dbReference type="Proteomes" id="UP001177003">
    <property type="component" value="Chromosome 1"/>
</dbReference>
<keyword evidence="2" id="KW-1185">Reference proteome</keyword>
<evidence type="ECO:0000313" key="2">
    <source>
        <dbReference type="Proteomes" id="UP001177003"/>
    </source>
</evidence>
<gene>
    <name evidence="1" type="ORF">LSALG_LOCUS8260</name>
</gene>
<protein>
    <recommendedName>
        <fullName evidence="3">Serine-threonine/tyrosine-protein kinase catalytic domain-containing protein</fullName>
    </recommendedName>
</protein>
<evidence type="ECO:0000313" key="1">
    <source>
        <dbReference type="EMBL" id="CAI9267803.1"/>
    </source>
</evidence>
<organism evidence="1 2">
    <name type="scientific">Lactuca saligna</name>
    <name type="common">Willowleaf lettuce</name>
    <dbReference type="NCBI Taxonomy" id="75948"/>
    <lineage>
        <taxon>Eukaryota</taxon>
        <taxon>Viridiplantae</taxon>
        <taxon>Streptophyta</taxon>
        <taxon>Embryophyta</taxon>
        <taxon>Tracheophyta</taxon>
        <taxon>Spermatophyta</taxon>
        <taxon>Magnoliopsida</taxon>
        <taxon>eudicotyledons</taxon>
        <taxon>Gunneridae</taxon>
        <taxon>Pentapetalae</taxon>
        <taxon>asterids</taxon>
        <taxon>campanulids</taxon>
        <taxon>Asterales</taxon>
        <taxon>Asteraceae</taxon>
        <taxon>Cichorioideae</taxon>
        <taxon>Cichorieae</taxon>
        <taxon>Lactucinae</taxon>
        <taxon>Lactuca</taxon>
    </lineage>
</organism>